<comment type="caution">
    <text evidence="1">The sequence shown here is derived from an EMBL/GenBank/DDBJ whole genome shotgun (WGS) entry which is preliminary data.</text>
</comment>
<organism evidence="1 2">
    <name type="scientific">Canavalia gladiata</name>
    <name type="common">Sword bean</name>
    <name type="synonym">Dolichos gladiatus</name>
    <dbReference type="NCBI Taxonomy" id="3824"/>
    <lineage>
        <taxon>Eukaryota</taxon>
        <taxon>Viridiplantae</taxon>
        <taxon>Streptophyta</taxon>
        <taxon>Embryophyta</taxon>
        <taxon>Tracheophyta</taxon>
        <taxon>Spermatophyta</taxon>
        <taxon>Magnoliopsida</taxon>
        <taxon>eudicotyledons</taxon>
        <taxon>Gunneridae</taxon>
        <taxon>Pentapetalae</taxon>
        <taxon>rosids</taxon>
        <taxon>fabids</taxon>
        <taxon>Fabales</taxon>
        <taxon>Fabaceae</taxon>
        <taxon>Papilionoideae</taxon>
        <taxon>50 kb inversion clade</taxon>
        <taxon>NPAAA clade</taxon>
        <taxon>indigoferoid/millettioid clade</taxon>
        <taxon>Phaseoleae</taxon>
        <taxon>Canavalia</taxon>
    </lineage>
</organism>
<keyword evidence="2" id="KW-1185">Reference proteome</keyword>
<accession>A0AAN9MXG6</accession>
<protein>
    <submittedName>
        <fullName evidence="1">Uncharacterized protein</fullName>
    </submittedName>
</protein>
<reference evidence="1 2" key="1">
    <citation type="submission" date="2024-01" db="EMBL/GenBank/DDBJ databases">
        <title>The genomes of 5 underutilized Papilionoideae crops provide insights into root nodulation and disease resistanc.</title>
        <authorList>
            <person name="Jiang F."/>
        </authorList>
    </citation>
    <scope>NUCLEOTIDE SEQUENCE [LARGE SCALE GENOMIC DNA]</scope>
    <source>
        <strain evidence="1">LVBAO_FW01</strain>
        <tissue evidence="1">Leaves</tissue>
    </source>
</reference>
<proteinExistence type="predicted"/>
<dbReference type="Proteomes" id="UP001367508">
    <property type="component" value="Unassembled WGS sequence"/>
</dbReference>
<evidence type="ECO:0000313" key="2">
    <source>
        <dbReference type="Proteomes" id="UP001367508"/>
    </source>
</evidence>
<evidence type="ECO:0000313" key="1">
    <source>
        <dbReference type="EMBL" id="KAK7362401.1"/>
    </source>
</evidence>
<dbReference type="AlphaFoldDB" id="A0AAN9MXG6"/>
<name>A0AAN9MXG6_CANGL</name>
<gene>
    <name evidence="1" type="ORF">VNO77_04512</name>
</gene>
<dbReference type="EMBL" id="JAYMYQ010000001">
    <property type="protein sequence ID" value="KAK7362401.1"/>
    <property type="molecule type" value="Genomic_DNA"/>
</dbReference>
<sequence>MISIKMMHACDDDDVRSWITNQCSLIDQEIFVVNSSKLTRLVPTTATPIPRPYAQLGGGDNNSALLVLKLLTILMIFGFELQDLKSSLYSTKPSQKQSIHPRYKPDFIA</sequence>